<dbReference type="InterPro" id="IPR015919">
    <property type="entry name" value="Cadherin-like_sf"/>
</dbReference>
<gene>
    <name evidence="2" type="ORF">BSF38_01285</name>
</gene>
<dbReference type="SUPFAM" id="SSF49313">
    <property type="entry name" value="Cadherin-like"/>
    <property type="match status" value="1"/>
</dbReference>
<dbReference type="KEGG" id="pbor:BSF38_01285"/>
<name>A0A1U7CLN4_9BACT</name>
<reference evidence="3" key="1">
    <citation type="submission" date="2016-12" db="EMBL/GenBank/DDBJ databases">
        <title>Comparative genomics of four Isosphaeraceae planctomycetes: a common pool of plasmids and glycoside hydrolase genes.</title>
        <authorList>
            <person name="Ivanova A."/>
        </authorList>
    </citation>
    <scope>NUCLEOTIDE SEQUENCE [LARGE SCALE GENOMIC DNA]</scope>
    <source>
        <strain evidence="3">PX4</strain>
    </source>
</reference>
<dbReference type="EMBL" id="CP019082">
    <property type="protein sequence ID" value="APW59827.1"/>
    <property type="molecule type" value="Genomic_DNA"/>
</dbReference>
<dbReference type="STRING" id="1387353.BSF38_01285"/>
<dbReference type="RefSeq" id="WP_083712733.1">
    <property type="nucleotide sequence ID" value="NZ_CP019082.1"/>
</dbReference>
<dbReference type="GO" id="GO:0016020">
    <property type="term" value="C:membrane"/>
    <property type="evidence" value="ECO:0007669"/>
    <property type="project" value="InterPro"/>
</dbReference>
<keyword evidence="1" id="KW-0472">Membrane</keyword>
<keyword evidence="3" id="KW-1185">Reference proteome</keyword>
<evidence type="ECO:0000313" key="3">
    <source>
        <dbReference type="Proteomes" id="UP000186309"/>
    </source>
</evidence>
<evidence type="ECO:0000313" key="2">
    <source>
        <dbReference type="EMBL" id="APW59827.1"/>
    </source>
</evidence>
<organism evidence="2 3">
    <name type="scientific">Paludisphaera borealis</name>
    <dbReference type="NCBI Taxonomy" id="1387353"/>
    <lineage>
        <taxon>Bacteria</taxon>
        <taxon>Pseudomonadati</taxon>
        <taxon>Planctomycetota</taxon>
        <taxon>Planctomycetia</taxon>
        <taxon>Isosphaerales</taxon>
        <taxon>Isosphaeraceae</taxon>
        <taxon>Paludisphaera</taxon>
    </lineage>
</organism>
<feature type="transmembrane region" description="Helical" evidence="1">
    <location>
        <begin position="22"/>
        <end position="48"/>
    </location>
</feature>
<dbReference type="GO" id="GO:0005509">
    <property type="term" value="F:calcium ion binding"/>
    <property type="evidence" value="ECO:0007669"/>
    <property type="project" value="InterPro"/>
</dbReference>
<dbReference type="Proteomes" id="UP000186309">
    <property type="component" value="Chromosome"/>
</dbReference>
<accession>A0A1U7CLN4</accession>
<dbReference type="Gene3D" id="2.60.40.10">
    <property type="entry name" value="Immunoglobulins"/>
    <property type="match status" value="1"/>
</dbReference>
<dbReference type="AlphaFoldDB" id="A0A1U7CLN4"/>
<dbReference type="OrthoDB" id="266783at2"/>
<protein>
    <recommendedName>
        <fullName evidence="4">Dystroglycan-type cadherin-like domain-containing protein</fullName>
    </recommendedName>
</protein>
<proteinExistence type="predicted"/>
<dbReference type="InterPro" id="IPR013783">
    <property type="entry name" value="Ig-like_fold"/>
</dbReference>
<evidence type="ECO:0000256" key="1">
    <source>
        <dbReference type="SAM" id="Phobius"/>
    </source>
</evidence>
<evidence type="ECO:0008006" key="4">
    <source>
        <dbReference type="Google" id="ProtNLM"/>
    </source>
</evidence>
<dbReference type="Pfam" id="PF05345">
    <property type="entry name" value="He_PIG"/>
    <property type="match status" value="1"/>
</dbReference>
<keyword evidence="1" id="KW-0812">Transmembrane</keyword>
<keyword evidence="1" id="KW-1133">Transmembrane helix</keyword>
<sequence length="257" mass="27234">MRRNRRGGGSGLEFGGSGEDSFVAVVVTKLTGALLFILLLTMVIMALLPKAIDSAARPQDGGPAEVARRPLKILTPESLPEAIAGRPYTVALAADGGQGPLHWSLDGALPEGLSFDPDSGLVKGTPSKGTPQPVDLAVRVSDGEKIDAGSLRLVVYQSDAPLTTPAWWKPGIPPVPWRAWLDQGVGFLIVWLVHLVGMSTLANFERQAEAGGVAIEGGEGSLSLAPRRFAVYRLLVRLSTMSATFALAAWLWTSRPH</sequence>